<evidence type="ECO:0000256" key="1">
    <source>
        <dbReference type="SAM" id="MobiDB-lite"/>
    </source>
</evidence>
<dbReference type="PANTHER" id="PTHR12277">
    <property type="entry name" value="ALPHA/BETA HYDROLASE DOMAIN-CONTAINING PROTEIN"/>
    <property type="match status" value="1"/>
</dbReference>
<gene>
    <name evidence="3" type="ORF">G4L39_04990</name>
</gene>
<dbReference type="Pfam" id="PF00561">
    <property type="entry name" value="Abhydrolase_1"/>
    <property type="match status" value="1"/>
</dbReference>
<dbReference type="AlphaFoldDB" id="A0A6M1S052"/>
<keyword evidence="3" id="KW-0378">Hydrolase</keyword>
<sequence length="297" mass="33074">MDSPDPPAPRAAPKNPTRRPRPRVTGRLILYTALLWIMLRWFEHHQIYAPTRTHDASPEELGRPFEDLTLTTEDGLHLHAWYFPAAGQSPRAQFAALVCHGNGGNISHRLPLASALLDTGIAVLLFDYRGYGRSEGRPDEAGTYIDAQTAWQWLVQRGHPPQAILAVGESLGGAIASHLATQKPVAALILMGAFTSIPDLGSELYPWLPVRSLVRTRYATRDHLTRVHVPVLILHSRQDELVRFHHAEANFAAAHPPKWLRELRGSHNDSLADTEQIRAAVDELIRFLQTTPASRSP</sequence>
<evidence type="ECO:0000259" key="2">
    <source>
        <dbReference type="Pfam" id="PF00561"/>
    </source>
</evidence>
<evidence type="ECO:0000313" key="4">
    <source>
        <dbReference type="Proteomes" id="UP000477311"/>
    </source>
</evidence>
<keyword evidence="4" id="KW-1185">Reference proteome</keyword>
<feature type="compositionally biased region" description="Pro residues" evidence="1">
    <location>
        <begin position="1"/>
        <end position="10"/>
    </location>
</feature>
<reference evidence="3 4" key="1">
    <citation type="submission" date="2020-02" db="EMBL/GenBank/DDBJ databases">
        <title>Draft genome sequence of Limisphaera ngatamarikiensis NGM72.4T, a thermophilic Verrucomicrobia grouped in subdivision 3.</title>
        <authorList>
            <person name="Carere C.R."/>
            <person name="Steen J."/>
            <person name="Hugenholtz P."/>
            <person name="Stott M.B."/>
        </authorList>
    </citation>
    <scope>NUCLEOTIDE SEQUENCE [LARGE SCALE GENOMIC DNA]</scope>
    <source>
        <strain evidence="3 4">NGM72.4</strain>
    </source>
</reference>
<proteinExistence type="predicted"/>
<dbReference type="RefSeq" id="WP_165106383.1">
    <property type="nucleotide sequence ID" value="NZ_JAAKYA010000029.1"/>
</dbReference>
<name>A0A6M1S052_9BACT</name>
<feature type="domain" description="AB hydrolase-1" evidence="2">
    <location>
        <begin position="97"/>
        <end position="219"/>
    </location>
</feature>
<dbReference type="GO" id="GO:0016787">
    <property type="term" value="F:hydrolase activity"/>
    <property type="evidence" value="ECO:0007669"/>
    <property type="project" value="UniProtKB-KW"/>
</dbReference>
<comment type="caution">
    <text evidence="3">The sequence shown here is derived from an EMBL/GenBank/DDBJ whole genome shotgun (WGS) entry which is preliminary data.</text>
</comment>
<dbReference type="Gene3D" id="3.40.50.1820">
    <property type="entry name" value="alpha/beta hydrolase"/>
    <property type="match status" value="1"/>
</dbReference>
<organism evidence="3 4">
    <name type="scientific">Limisphaera ngatamarikiensis</name>
    <dbReference type="NCBI Taxonomy" id="1324935"/>
    <lineage>
        <taxon>Bacteria</taxon>
        <taxon>Pseudomonadati</taxon>
        <taxon>Verrucomicrobiota</taxon>
        <taxon>Verrucomicrobiia</taxon>
        <taxon>Limisphaerales</taxon>
        <taxon>Limisphaeraceae</taxon>
        <taxon>Limisphaera</taxon>
    </lineage>
</organism>
<dbReference type="SUPFAM" id="SSF53474">
    <property type="entry name" value="alpha/beta-Hydrolases"/>
    <property type="match status" value="1"/>
</dbReference>
<dbReference type="Proteomes" id="UP000477311">
    <property type="component" value="Unassembled WGS sequence"/>
</dbReference>
<dbReference type="EMBL" id="JAAKYA010000029">
    <property type="protein sequence ID" value="NGO38750.1"/>
    <property type="molecule type" value="Genomic_DNA"/>
</dbReference>
<dbReference type="InterPro" id="IPR000073">
    <property type="entry name" value="AB_hydrolase_1"/>
</dbReference>
<protein>
    <submittedName>
        <fullName evidence="3">Alpha/beta hydrolase</fullName>
    </submittedName>
</protein>
<evidence type="ECO:0000313" key="3">
    <source>
        <dbReference type="EMBL" id="NGO38750.1"/>
    </source>
</evidence>
<accession>A0A6M1S052</accession>
<dbReference type="InterPro" id="IPR029058">
    <property type="entry name" value="AB_hydrolase_fold"/>
</dbReference>
<feature type="region of interest" description="Disordered" evidence="1">
    <location>
        <begin position="1"/>
        <end position="22"/>
    </location>
</feature>